<proteinExistence type="predicted"/>
<evidence type="ECO:0000256" key="1">
    <source>
        <dbReference type="SAM" id="MobiDB-lite"/>
    </source>
</evidence>
<accession>A0A9X6NHE5</accession>
<dbReference type="OrthoDB" id="120918at2759"/>
<comment type="caution">
    <text evidence="2">The sequence shown here is derived from an EMBL/GenBank/DDBJ whole genome shotgun (WGS) entry which is preliminary data.</text>
</comment>
<evidence type="ECO:0000313" key="2">
    <source>
        <dbReference type="EMBL" id="OWA50696.1"/>
    </source>
</evidence>
<feature type="compositionally biased region" description="Basic residues" evidence="1">
    <location>
        <begin position="64"/>
        <end position="75"/>
    </location>
</feature>
<dbReference type="AlphaFoldDB" id="A0A9X6NHE5"/>
<organism evidence="2 3">
    <name type="scientific">Hypsibius exemplaris</name>
    <name type="common">Freshwater tardigrade</name>
    <dbReference type="NCBI Taxonomy" id="2072580"/>
    <lineage>
        <taxon>Eukaryota</taxon>
        <taxon>Metazoa</taxon>
        <taxon>Ecdysozoa</taxon>
        <taxon>Tardigrada</taxon>
        <taxon>Eutardigrada</taxon>
        <taxon>Parachela</taxon>
        <taxon>Hypsibioidea</taxon>
        <taxon>Hypsibiidae</taxon>
        <taxon>Hypsibius</taxon>
    </lineage>
</organism>
<name>A0A9X6NHE5_HYPEX</name>
<feature type="region of interest" description="Disordered" evidence="1">
    <location>
        <begin position="1"/>
        <end position="23"/>
    </location>
</feature>
<feature type="compositionally biased region" description="Basic and acidic residues" evidence="1">
    <location>
        <begin position="11"/>
        <end position="23"/>
    </location>
</feature>
<protein>
    <submittedName>
        <fullName evidence="2">Uncharacterized protein</fullName>
    </submittedName>
</protein>
<dbReference type="EMBL" id="MTYJ01000200">
    <property type="protein sequence ID" value="OWA50696.1"/>
    <property type="molecule type" value="Genomic_DNA"/>
</dbReference>
<feature type="region of interest" description="Disordered" evidence="1">
    <location>
        <begin position="59"/>
        <end position="81"/>
    </location>
</feature>
<evidence type="ECO:0000313" key="3">
    <source>
        <dbReference type="Proteomes" id="UP000192578"/>
    </source>
</evidence>
<gene>
    <name evidence="2" type="ORF">BV898_15205</name>
</gene>
<keyword evidence="3" id="KW-1185">Reference proteome</keyword>
<sequence length="81" mass="9611">MRQRAINLMNNREKGEKKTPRTGEMEMYQEYEQLLDDLVFLRKEAQEILAEEAKAEALSIGGKTKQKKNRSRMRRGLLVWK</sequence>
<dbReference type="Proteomes" id="UP000192578">
    <property type="component" value="Unassembled WGS sequence"/>
</dbReference>
<reference evidence="3" key="1">
    <citation type="submission" date="2017-01" db="EMBL/GenBank/DDBJ databases">
        <title>Comparative genomics of anhydrobiosis in the tardigrade Hypsibius dujardini.</title>
        <authorList>
            <person name="Yoshida Y."/>
            <person name="Koutsovoulos G."/>
            <person name="Laetsch D."/>
            <person name="Stevens L."/>
            <person name="Kumar S."/>
            <person name="Horikawa D."/>
            <person name="Ishino K."/>
            <person name="Komine S."/>
            <person name="Tomita M."/>
            <person name="Blaxter M."/>
            <person name="Arakawa K."/>
        </authorList>
    </citation>
    <scope>NUCLEOTIDE SEQUENCE [LARGE SCALE GENOMIC DNA]</scope>
    <source>
        <strain evidence="3">Z151</strain>
    </source>
</reference>